<protein>
    <submittedName>
        <fullName evidence="2">Uncharacterized protein</fullName>
    </submittedName>
</protein>
<keyword evidence="1" id="KW-0472">Membrane</keyword>
<sequence length="43" mass="4799">MSKVQCNKQCRTCTNKCSTAKNKKYTILAIMGVVISLAVFFIL</sequence>
<evidence type="ECO:0000313" key="2">
    <source>
        <dbReference type="EMBL" id="MDR6223387.1"/>
    </source>
</evidence>
<evidence type="ECO:0000313" key="3">
    <source>
        <dbReference type="Proteomes" id="UP001185015"/>
    </source>
</evidence>
<organism evidence="2 3">
    <name type="scientific">Methanococcoides alaskense</name>
    <dbReference type="NCBI Taxonomy" id="325778"/>
    <lineage>
        <taxon>Archaea</taxon>
        <taxon>Methanobacteriati</taxon>
        <taxon>Methanobacteriota</taxon>
        <taxon>Stenosarchaea group</taxon>
        <taxon>Methanomicrobia</taxon>
        <taxon>Methanosarcinales</taxon>
        <taxon>Methanosarcinaceae</taxon>
        <taxon>Methanococcoides</taxon>
    </lineage>
</organism>
<keyword evidence="1" id="KW-1133">Transmembrane helix</keyword>
<dbReference type="EMBL" id="JAVDQI010000007">
    <property type="protein sequence ID" value="MDR6223387.1"/>
    <property type="molecule type" value="Genomic_DNA"/>
</dbReference>
<dbReference type="Proteomes" id="UP001185015">
    <property type="component" value="Unassembled WGS sequence"/>
</dbReference>
<keyword evidence="1" id="KW-0812">Transmembrane</keyword>
<gene>
    <name evidence="2" type="ORF">J2750_001855</name>
</gene>
<name>A0AA90ZDB7_9EURY</name>
<keyword evidence="3" id="KW-1185">Reference proteome</keyword>
<dbReference type="AlphaFoldDB" id="A0AA90ZDB7"/>
<accession>A0AA90ZDB7</accession>
<reference evidence="2 3" key="1">
    <citation type="submission" date="2023-07" db="EMBL/GenBank/DDBJ databases">
        <title>Genomic Encyclopedia of Type Strains, Phase IV (KMG-IV): sequencing the most valuable type-strain genomes for metagenomic binning, comparative biology and taxonomic classification.</title>
        <authorList>
            <person name="Goeker M."/>
        </authorList>
    </citation>
    <scope>NUCLEOTIDE SEQUENCE [LARGE SCALE GENOMIC DNA]</scope>
    <source>
        <strain evidence="2 3">DSM 17273</strain>
    </source>
</reference>
<feature type="transmembrane region" description="Helical" evidence="1">
    <location>
        <begin position="25"/>
        <end position="42"/>
    </location>
</feature>
<evidence type="ECO:0000256" key="1">
    <source>
        <dbReference type="SAM" id="Phobius"/>
    </source>
</evidence>
<proteinExistence type="predicted"/>
<comment type="caution">
    <text evidence="2">The sequence shown here is derived from an EMBL/GenBank/DDBJ whole genome shotgun (WGS) entry which is preliminary data.</text>
</comment>